<name>A0A5B8VUD3_9SPHI</name>
<evidence type="ECO:0000313" key="1">
    <source>
        <dbReference type="EMBL" id="QEC74741.1"/>
    </source>
</evidence>
<evidence type="ECO:0000313" key="2">
    <source>
        <dbReference type="Proteomes" id="UP000321362"/>
    </source>
</evidence>
<gene>
    <name evidence="1" type="ORF">FSB76_01805</name>
</gene>
<dbReference type="EMBL" id="CP042437">
    <property type="protein sequence ID" value="QEC74741.1"/>
    <property type="molecule type" value="Genomic_DNA"/>
</dbReference>
<dbReference type="InterPro" id="IPR008928">
    <property type="entry name" value="6-hairpin_glycosidase_sf"/>
</dbReference>
<reference evidence="1 2" key="1">
    <citation type="journal article" date="2013" name="J. Microbiol.">
        <title>Mucilaginibacter ginsenosidivorax sp. nov., with ginsenoside converting activity isolated from sediment.</title>
        <authorList>
            <person name="Kim J.K."/>
            <person name="Choi T.E."/>
            <person name="Liu Q.M."/>
            <person name="Park H.Y."/>
            <person name="Yi T.H."/>
            <person name="Yoon M.H."/>
            <person name="Kim S.C."/>
            <person name="Im W.T."/>
        </authorList>
    </citation>
    <scope>NUCLEOTIDE SEQUENCE [LARGE SCALE GENOMIC DNA]</scope>
    <source>
        <strain evidence="1 2">KHI28</strain>
    </source>
</reference>
<dbReference type="Proteomes" id="UP000321362">
    <property type="component" value="Chromosome"/>
</dbReference>
<accession>A0A5B8VUD3</accession>
<dbReference type="GO" id="GO:0005975">
    <property type="term" value="P:carbohydrate metabolic process"/>
    <property type="evidence" value="ECO:0007669"/>
    <property type="project" value="InterPro"/>
</dbReference>
<dbReference type="OrthoDB" id="7520791at2"/>
<keyword evidence="2" id="KW-1185">Reference proteome</keyword>
<organism evidence="1 2">
    <name type="scientific">Mucilaginibacter ginsenosidivorax</name>
    <dbReference type="NCBI Taxonomy" id="862126"/>
    <lineage>
        <taxon>Bacteria</taxon>
        <taxon>Pseudomonadati</taxon>
        <taxon>Bacteroidota</taxon>
        <taxon>Sphingobacteriia</taxon>
        <taxon>Sphingobacteriales</taxon>
        <taxon>Sphingobacteriaceae</taxon>
        <taxon>Mucilaginibacter</taxon>
    </lineage>
</organism>
<dbReference type="AlphaFoldDB" id="A0A5B8VUD3"/>
<protein>
    <submittedName>
        <fullName evidence="1">Uncharacterized protein</fullName>
    </submittedName>
</protein>
<proteinExistence type="predicted"/>
<dbReference type="KEGG" id="mgk:FSB76_01805"/>
<sequence length="738" mass="84006">MNATSAWLLTANARLNDPELIAVYEQQVKAYFLKVYLTGDSCWLVASWPKGSRIAFRLAYSPNDELQLKKVTEQNDQVIFKISCRLGDYQATLNLPDAENLVFRLTTVLKTAAPLLFPYWPRDIVVLGAKGSDTLADGEIKVTQIGTRSGQLYFNLTRPKAGSVFYLQNLTALGDYNQVTETSAGDTVGGEWPEIGFALPPTLKNRPLEAGQNYTLSDAFVALTDEFPADEAAMARQYLDMLAAIYLKLPLPETNYKHWPEVLVKGLKDLQESPGCWSQVDGNHYFNAYVSDYKTPPEVMVQLAVLLPLLDYVEWNNVQLEVMKIIKKGLPAFYNDELKTMMRWHPKVADTMEGEEEHKKPLVMDSWYLQHPMLNLSRLALQGDKEAKKLFLDSLEFVIKVARKFNYNWPVFYKMDTLEVIKAETQPGKGGEKDVPGLYAHVLLQAWELTGEKRYLAEAEKAAQKLRGLGFDLFYQANNTAFSAGALLRLYKVTKKEVYKELSYLCLANVFKNVRLWDCNYGYGKNFPSFFALFPLNDAPYTAAYEEEEVFCAFHEYLKHAEGQEILPSLRLLLAEYIRYLFDRAVYYYPPMLPKEMLSEEVKTGEVDAYLWIALEDMQDGWEKSGQVGQEVYGAGNAFGILPRHYMQVEGQPFIICTDYPTYGFSPKKHRPANFRLAGDGRLSSRMVIAKTDKGKMPEFEVTLKGQKDILKGKKTKAGHLEYIIPGDSQVHIDWKNN</sequence>
<dbReference type="RefSeq" id="WP_147051900.1">
    <property type="nucleotide sequence ID" value="NZ_CP042437.1"/>
</dbReference>
<dbReference type="SUPFAM" id="SSF48208">
    <property type="entry name" value="Six-hairpin glycosidases"/>
    <property type="match status" value="1"/>
</dbReference>